<evidence type="ECO:0000256" key="8">
    <source>
        <dbReference type="SAM" id="SignalP"/>
    </source>
</evidence>
<protein>
    <submittedName>
        <fullName evidence="9">Uncharacterized protein</fullName>
    </submittedName>
</protein>
<evidence type="ECO:0000256" key="3">
    <source>
        <dbReference type="ARBA" id="ARBA00022729"/>
    </source>
</evidence>
<evidence type="ECO:0000313" key="10">
    <source>
        <dbReference type="Proteomes" id="UP000183365"/>
    </source>
</evidence>
<reference evidence="10" key="1">
    <citation type="submission" date="2016-11" db="EMBL/GenBank/DDBJ databases">
        <authorList>
            <person name="Guldener U."/>
        </authorList>
    </citation>
    <scope>NUCLEOTIDE SEQUENCE [LARGE SCALE GENOMIC DNA]</scope>
</reference>
<keyword evidence="5 7" id="KW-0472">Membrane</keyword>
<dbReference type="Proteomes" id="UP000183365">
    <property type="component" value="Unassembled WGS sequence"/>
</dbReference>
<comment type="subcellular location">
    <subcellularLocation>
        <location evidence="1">Membrane</location>
        <topology evidence="1">Single-pass membrane protein</topology>
    </subcellularLocation>
</comment>
<keyword evidence="10" id="KW-1185">Reference proteome</keyword>
<keyword evidence="4 7" id="KW-1133">Transmembrane helix</keyword>
<evidence type="ECO:0000313" key="9">
    <source>
        <dbReference type="EMBL" id="SGZ40484.1"/>
    </source>
</evidence>
<evidence type="ECO:0000256" key="6">
    <source>
        <dbReference type="SAM" id="MobiDB-lite"/>
    </source>
</evidence>
<feature type="region of interest" description="Disordered" evidence="6">
    <location>
        <begin position="286"/>
        <end position="306"/>
    </location>
</feature>
<feature type="chain" id="PRO_5012521128" evidence="8">
    <location>
        <begin position="21"/>
        <end position="306"/>
    </location>
</feature>
<feature type="signal peptide" evidence="8">
    <location>
        <begin position="1"/>
        <end position="20"/>
    </location>
</feature>
<dbReference type="Pfam" id="PF09451">
    <property type="entry name" value="ATG27"/>
    <property type="match status" value="1"/>
</dbReference>
<evidence type="ECO:0000256" key="5">
    <source>
        <dbReference type="ARBA" id="ARBA00023136"/>
    </source>
</evidence>
<accession>A0A1L0B3V2</accession>
<dbReference type="EMBL" id="FQNF01000052">
    <property type="protein sequence ID" value="SGZ40484.1"/>
    <property type="molecule type" value="Genomic_DNA"/>
</dbReference>
<proteinExistence type="predicted"/>
<gene>
    <name evidence="9" type="ORF">HGUI_02684</name>
</gene>
<dbReference type="AlphaFoldDB" id="A0A1L0B3V2"/>
<keyword evidence="2 7" id="KW-0812">Transmembrane</keyword>
<evidence type="ECO:0000256" key="1">
    <source>
        <dbReference type="ARBA" id="ARBA00004167"/>
    </source>
</evidence>
<evidence type="ECO:0000256" key="7">
    <source>
        <dbReference type="SAM" id="Phobius"/>
    </source>
</evidence>
<keyword evidence="3 8" id="KW-0732">Signal</keyword>
<feature type="transmembrane region" description="Helical" evidence="7">
    <location>
        <begin position="219"/>
        <end position="237"/>
    </location>
</feature>
<organism evidence="9 10">
    <name type="scientific">Hanseniaspora guilliermondii</name>
    <dbReference type="NCBI Taxonomy" id="56406"/>
    <lineage>
        <taxon>Eukaryota</taxon>
        <taxon>Fungi</taxon>
        <taxon>Dikarya</taxon>
        <taxon>Ascomycota</taxon>
        <taxon>Saccharomycotina</taxon>
        <taxon>Saccharomycetes</taxon>
        <taxon>Saccharomycodales</taxon>
        <taxon>Saccharomycodaceae</taxon>
        <taxon>Hanseniaspora</taxon>
    </lineage>
</organism>
<name>A0A1L0B3V2_9ASCO</name>
<evidence type="ECO:0000256" key="4">
    <source>
        <dbReference type="ARBA" id="ARBA00022989"/>
    </source>
</evidence>
<dbReference type="GO" id="GO:0016020">
    <property type="term" value="C:membrane"/>
    <property type="evidence" value="ECO:0007669"/>
    <property type="project" value="UniProtKB-SubCell"/>
</dbReference>
<sequence>MIFKNTLFFGLFILINILKAYDFCKDNQNILEKFNFYEGFGGKDSKKKLYVEDDLPYISYQKKTTDNTIDQFLLLNMCGNEVDVSNNKIDFSKYESKSIIYGISKLESGSVYTDVINILNSDLDTNKVTLKEINDAYTGLNVFIDNVKSNAFNITFQCDNNLKHDEFGKLEKKESFDIISKEASNVWTMDIKGPSGCLTNDKDNKPVKENPPKKSKHSFFTYFFIYVMLFTIVYIGASSYIEIKDGGTLQDFEDVFKYKFKELMFSIPAFTKELYNKIVGNNFTRYTPTNNQGHNNNDTRSGYAAV</sequence>
<dbReference type="OrthoDB" id="29460at2759"/>
<dbReference type="VEuPathDB" id="FungiDB:HGUI_02684"/>
<feature type="compositionally biased region" description="Polar residues" evidence="6">
    <location>
        <begin position="286"/>
        <end position="300"/>
    </location>
</feature>
<evidence type="ECO:0000256" key="2">
    <source>
        <dbReference type="ARBA" id="ARBA00022692"/>
    </source>
</evidence>
<dbReference type="InterPro" id="IPR018939">
    <property type="entry name" value="Autophagy-rel_prot_27"/>
</dbReference>